<proteinExistence type="predicted"/>
<protein>
    <submittedName>
        <fullName evidence="1">Uncharacterized protein</fullName>
    </submittedName>
</protein>
<reference evidence="1" key="2">
    <citation type="submission" date="2019-01" db="UniProtKB">
        <authorList>
            <consortium name="EnsemblPlants"/>
        </authorList>
    </citation>
    <scope>IDENTIFICATION</scope>
    <source>
        <strain evidence="1">cv. Heinz 1706</strain>
    </source>
</reference>
<evidence type="ECO:0000313" key="1">
    <source>
        <dbReference type="EnsemblPlants" id="Solyc05g014900.1.1.1"/>
    </source>
</evidence>
<dbReference type="InParanoid" id="A0A3Q7H9T0"/>
<dbReference type="Proteomes" id="UP000004994">
    <property type="component" value="Chromosome 5"/>
</dbReference>
<dbReference type="AlphaFoldDB" id="A0A3Q7H9T0"/>
<dbReference type="PaxDb" id="4081-Solyc05g014900.1.1"/>
<dbReference type="Gramene" id="Solyc05g014900.1.1">
    <property type="protein sequence ID" value="Solyc05g014900.1.1.1"/>
    <property type="gene ID" value="Solyc05g014900.1"/>
</dbReference>
<accession>A0A3Q7H9T0</accession>
<keyword evidence="2" id="KW-1185">Reference proteome</keyword>
<reference evidence="1" key="1">
    <citation type="journal article" date="2012" name="Nature">
        <title>The tomato genome sequence provides insights into fleshy fruit evolution.</title>
        <authorList>
            <consortium name="Tomato Genome Consortium"/>
        </authorList>
    </citation>
    <scope>NUCLEOTIDE SEQUENCE [LARGE SCALE GENOMIC DNA]</scope>
    <source>
        <strain evidence="1">cv. Heinz 1706</strain>
    </source>
</reference>
<evidence type="ECO:0000313" key="2">
    <source>
        <dbReference type="Proteomes" id="UP000004994"/>
    </source>
</evidence>
<name>A0A3Q7H9T0_SOLLC</name>
<organism evidence="1">
    <name type="scientific">Solanum lycopersicum</name>
    <name type="common">Tomato</name>
    <name type="synonym">Lycopersicon esculentum</name>
    <dbReference type="NCBI Taxonomy" id="4081"/>
    <lineage>
        <taxon>Eukaryota</taxon>
        <taxon>Viridiplantae</taxon>
        <taxon>Streptophyta</taxon>
        <taxon>Embryophyta</taxon>
        <taxon>Tracheophyta</taxon>
        <taxon>Spermatophyta</taxon>
        <taxon>Magnoliopsida</taxon>
        <taxon>eudicotyledons</taxon>
        <taxon>Gunneridae</taxon>
        <taxon>Pentapetalae</taxon>
        <taxon>asterids</taxon>
        <taxon>lamiids</taxon>
        <taxon>Solanales</taxon>
        <taxon>Solanaceae</taxon>
        <taxon>Solanoideae</taxon>
        <taxon>Solaneae</taxon>
        <taxon>Solanum</taxon>
        <taxon>Solanum subgen. Lycopersicon</taxon>
    </lineage>
</organism>
<dbReference type="EnsemblPlants" id="Solyc05g014900.1.1">
    <property type="protein sequence ID" value="Solyc05g014900.1.1.1"/>
    <property type="gene ID" value="Solyc05g014900.1"/>
</dbReference>
<sequence length="89" mass="10531">MSIKKMSITEFVKNYEQQTIEMFEIEAIEDYKFRGDPKIFIEDCGILKHAARVHTRRIYTRSQREILQGTTKRVNNVETEGSLTKYTIL</sequence>